<name>A0A9P7VKP4_9AGAR</name>
<protein>
    <submittedName>
        <fullName evidence="1">Uncharacterized protein</fullName>
    </submittedName>
</protein>
<keyword evidence="2" id="KW-1185">Reference proteome</keyword>
<organism evidence="1 2">
    <name type="scientific">Guyanagaster necrorhizus</name>
    <dbReference type="NCBI Taxonomy" id="856835"/>
    <lineage>
        <taxon>Eukaryota</taxon>
        <taxon>Fungi</taxon>
        <taxon>Dikarya</taxon>
        <taxon>Basidiomycota</taxon>
        <taxon>Agaricomycotina</taxon>
        <taxon>Agaricomycetes</taxon>
        <taxon>Agaricomycetidae</taxon>
        <taxon>Agaricales</taxon>
        <taxon>Marasmiineae</taxon>
        <taxon>Physalacriaceae</taxon>
        <taxon>Guyanagaster</taxon>
    </lineage>
</organism>
<dbReference type="GeneID" id="66099959"/>
<dbReference type="RefSeq" id="XP_043035843.1">
    <property type="nucleotide sequence ID" value="XM_043177672.1"/>
</dbReference>
<evidence type="ECO:0000313" key="1">
    <source>
        <dbReference type="EMBL" id="KAG7442343.1"/>
    </source>
</evidence>
<gene>
    <name evidence="1" type="ORF">BT62DRAFT_1010619</name>
</gene>
<accession>A0A9P7VKP4</accession>
<dbReference type="EMBL" id="MU250552">
    <property type="protein sequence ID" value="KAG7442343.1"/>
    <property type="molecule type" value="Genomic_DNA"/>
</dbReference>
<sequence>MPLAYLEICLSLYGFYLRVSSGLCGHAAWPDWSSGSWAMKTGLSSPARDNQGINSVFWVAWLPHGPPPEHGHVPQAQIFDLLYQRMIQCNDGIALALETSLRGLDIFGNLPLLLKRHPDGPIFLENLCLRLLAL</sequence>
<evidence type="ECO:0000313" key="2">
    <source>
        <dbReference type="Proteomes" id="UP000812287"/>
    </source>
</evidence>
<dbReference type="AlphaFoldDB" id="A0A9P7VKP4"/>
<reference evidence="1" key="1">
    <citation type="submission" date="2020-11" db="EMBL/GenBank/DDBJ databases">
        <title>Adaptations for nitrogen fixation in a non-lichenized fungal sporocarp promotes dispersal by wood-feeding termites.</title>
        <authorList>
            <consortium name="DOE Joint Genome Institute"/>
            <person name="Koch R.A."/>
            <person name="Yoon G."/>
            <person name="Arayal U."/>
            <person name="Lail K."/>
            <person name="Amirebrahimi M."/>
            <person name="Labutti K."/>
            <person name="Lipzen A."/>
            <person name="Riley R."/>
            <person name="Barry K."/>
            <person name="Henrissat B."/>
            <person name="Grigoriev I.V."/>
            <person name="Herr J.R."/>
            <person name="Aime M.C."/>
        </authorList>
    </citation>
    <scope>NUCLEOTIDE SEQUENCE</scope>
    <source>
        <strain evidence="1">MCA 3950</strain>
    </source>
</reference>
<comment type="caution">
    <text evidence="1">The sequence shown here is derived from an EMBL/GenBank/DDBJ whole genome shotgun (WGS) entry which is preliminary data.</text>
</comment>
<dbReference type="Proteomes" id="UP000812287">
    <property type="component" value="Unassembled WGS sequence"/>
</dbReference>
<proteinExistence type="predicted"/>